<organism evidence="3 4">
    <name type="scientific">Prorocentrum cordatum</name>
    <dbReference type="NCBI Taxonomy" id="2364126"/>
    <lineage>
        <taxon>Eukaryota</taxon>
        <taxon>Sar</taxon>
        <taxon>Alveolata</taxon>
        <taxon>Dinophyceae</taxon>
        <taxon>Prorocentrales</taxon>
        <taxon>Prorocentraceae</taxon>
        <taxon>Prorocentrum</taxon>
    </lineage>
</organism>
<comment type="caution">
    <text evidence="3">The sequence shown here is derived from an EMBL/GenBank/DDBJ whole genome shotgun (WGS) entry which is preliminary data.</text>
</comment>
<keyword evidence="4" id="KW-1185">Reference proteome</keyword>
<name>A0ABN9UYK3_9DINO</name>
<evidence type="ECO:0000313" key="3">
    <source>
        <dbReference type="EMBL" id="CAK0864499.1"/>
    </source>
</evidence>
<feature type="transmembrane region" description="Helical" evidence="1">
    <location>
        <begin position="116"/>
        <end position="144"/>
    </location>
</feature>
<evidence type="ECO:0000259" key="2">
    <source>
        <dbReference type="Pfam" id="PF02714"/>
    </source>
</evidence>
<dbReference type="Proteomes" id="UP001189429">
    <property type="component" value="Unassembled WGS sequence"/>
</dbReference>
<accession>A0ABN9UYK3</accession>
<evidence type="ECO:0000313" key="4">
    <source>
        <dbReference type="Proteomes" id="UP001189429"/>
    </source>
</evidence>
<dbReference type="InterPro" id="IPR003864">
    <property type="entry name" value="CSC1/OSCA1-like_7TM"/>
</dbReference>
<keyword evidence="1" id="KW-0472">Membrane</keyword>
<dbReference type="InterPro" id="IPR045122">
    <property type="entry name" value="Csc1-like"/>
</dbReference>
<feature type="transmembrane region" description="Helical" evidence="1">
    <location>
        <begin position="46"/>
        <end position="67"/>
    </location>
</feature>
<gene>
    <name evidence="3" type="ORF">PCOR1329_LOCUS52376</name>
</gene>
<dbReference type="PANTHER" id="PTHR13018:SF5">
    <property type="entry name" value="RE44586P"/>
    <property type="match status" value="1"/>
</dbReference>
<dbReference type="PANTHER" id="PTHR13018">
    <property type="entry name" value="PROBABLE MEMBRANE PROTEIN DUF221-RELATED"/>
    <property type="match status" value="1"/>
</dbReference>
<feature type="domain" description="CSC1/OSCA1-like 7TM region" evidence="2">
    <location>
        <begin position="1"/>
        <end position="189"/>
    </location>
</feature>
<dbReference type="Pfam" id="PF02714">
    <property type="entry name" value="RSN1_7TM"/>
    <property type="match status" value="1"/>
</dbReference>
<keyword evidence="1" id="KW-1133">Transmembrane helix</keyword>
<reference evidence="3" key="1">
    <citation type="submission" date="2023-10" db="EMBL/GenBank/DDBJ databases">
        <authorList>
            <person name="Chen Y."/>
            <person name="Shah S."/>
            <person name="Dougan E. K."/>
            <person name="Thang M."/>
            <person name="Chan C."/>
        </authorList>
    </citation>
    <scope>NUCLEOTIDE SEQUENCE [LARGE SCALE GENOMIC DNA]</scope>
</reference>
<proteinExistence type="predicted"/>
<sequence length="289" mass="32063">MRRYWWFQLATIYVTVLSGSISDSLTSFMDHPANILEELAEGLPKVAVYFLATVLSSALVVGPISLIRLPMLFQAALREARDRLSSLLAPAVPREAPRQRPEDFVDSPNLAADLSAMLFVLVVCVTYATVAPLMMLAGLIFFVVRRQRHDRRYLYVHVPRFDSGGAFWYLLWNQALLALLLGNLTTVAVVASKAGYGQLPFLLPLLVLPLAFKMRAEYRFLEASRRLSLTAARQLDANDPRLSEHFVSDAYWYASSSSSALPSWSAPGYPTVSTGKSWLSTCRAPGLGC</sequence>
<feature type="transmembrane region" description="Helical" evidence="1">
    <location>
        <begin position="195"/>
        <end position="212"/>
    </location>
</feature>
<evidence type="ECO:0000256" key="1">
    <source>
        <dbReference type="SAM" id="Phobius"/>
    </source>
</evidence>
<feature type="transmembrane region" description="Helical" evidence="1">
    <location>
        <begin position="165"/>
        <end position="189"/>
    </location>
</feature>
<protein>
    <recommendedName>
        <fullName evidence="2">CSC1/OSCA1-like 7TM region domain-containing protein</fullName>
    </recommendedName>
</protein>
<keyword evidence="1" id="KW-0812">Transmembrane</keyword>
<dbReference type="EMBL" id="CAUYUJ010016371">
    <property type="protein sequence ID" value="CAK0864499.1"/>
    <property type="molecule type" value="Genomic_DNA"/>
</dbReference>